<evidence type="ECO:0000256" key="1">
    <source>
        <dbReference type="SAM" id="Phobius"/>
    </source>
</evidence>
<name>A0AAN4W5I5_9BACT</name>
<accession>A0AAN4W5I5</accession>
<feature type="transmembrane region" description="Helical" evidence="1">
    <location>
        <begin position="55"/>
        <end position="75"/>
    </location>
</feature>
<organism evidence="2 3">
    <name type="scientific">Persicobacter diffluens</name>
    <dbReference type="NCBI Taxonomy" id="981"/>
    <lineage>
        <taxon>Bacteria</taxon>
        <taxon>Pseudomonadati</taxon>
        <taxon>Bacteroidota</taxon>
        <taxon>Cytophagia</taxon>
        <taxon>Cytophagales</taxon>
        <taxon>Persicobacteraceae</taxon>
        <taxon>Persicobacter</taxon>
    </lineage>
</organism>
<dbReference type="EMBL" id="BQKE01000010">
    <property type="protein sequence ID" value="GJM65013.1"/>
    <property type="molecule type" value="Genomic_DNA"/>
</dbReference>
<comment type="caution">
    <text evidence="2">The sequence shown here is derived from an EMBL/GenBank/DDBJ whole genome shotgun (WGS) entry which is preliminary data.</text>
</comment>
<evidence type="ECO:0000313" key="3">
    <source>
        <dbReference type="Proteomes" id="UP001310022"/>
    </source>
</evidence>
<dbReference type="AlphaFoldDB" id="A0AAN4W5I5"/>
<sequence length="143" mass="17017">MKSYNKNNIQTHLLLPIGIIVIWFLIMKFNCLTKYEELFGCLKQGEFGYPKPYTYHLLLFIGAIIYFLFYILFLLNISKVPSVFFKAISFILLIIFITKAITSDFIILEFNYFLMENIFLFLLSINSLLWAYEYCISREPKNK</sequence>
<keyword evidence="1" id="KW-0812">Transmembrane</keyword>
<keyword evidence="1" id="KW-0472">Membrane</keyword>
<feature type="transmembrane region" description="Helical" evidence="1">
    <location>
        <begin position="12"/>
        <end position="35"/>
    </location>
</feature>
<reference evidence="2 3" key="1">
    <citation type="submission" date="2021-12" db="EMBL/GenBank/DDBJ databases">
        <title>Genome sequencing of bacteria with rrn-lacking chromosome and rrn-plasmid.</title>
        <authorList>
            <person name="Anda M."/>
            <person name="Iwasaki W."/>
        </authorList>
    </citation>
    <scope>NUCLEOTIDE SEQUENCE [LARGE SCALE GENOMIC DNA]</scope>
    <source>
        <strain evidence="2 3">NBRC 15940</strain>
    </source>
</reference>
<evidence type="ECO:0000313" key="2">
    <source>
        <dbReference type="EMBL" id="GJM65013.1"/>
    </source>
</evidence>
<dbReference type="Proteomes" id="UP001310022">
    <property type="component" value="Unassembled WGS sequence"/>
</dbReference>
<keyword evidence="1" id="KW-1133">Transmembrane helix</keyword>
<proteinExistence type="predicted"/>
<gene>
    <name evidence="2" type="ORF">PEDI_55650</name>
</gene>
<feature type="transmembrane region" description="Helical" evidence="1">
    <location>
        <begin position="87"/>
        <end position="107"/>
    </location>
</feature>
<keyword evidence="3" id="KW-1185">Reference proteome</keyword>
<protein>
    <submittedName>
        <fullName evidence="2">Uncharacterized protein</fullName>
    </submittedName>
</protein>
<feature type="transmembrane region" description="Helical" evidence="1">
    <location>
        <begin position="113"/>
        <end position="132"/>
    </location>
</feature>